<reference evidence="6 7" key="1">
    <citation type="journal article" date="2013" name="Proc. Natl. Acad. Sci. U.S.A.">
        <title>The king cobra genome reveals dynamic gene evolution and adaptation in the snake venom system.</title>
        <authorList>
            <person name="Vonk F.J."/>
            <person name="Casewell N.R."/>
            <person name="Henkel C.V."/>
            <person name="Heimberg A.M."/>
            <person name="Jansen H.J."/>
            <person name="McCleary R.J."/>
            <person name="Kerkkamp H.M."/>
            <person name="Vos R.A."/>
            <person name="Guerreiro I."/>
            <person name="Calvete J.J."/>
            <person name="Wuster W."/>
            <person name="Woods A.E."/>
            <person name="Logan J.M."/>
            <person name="Harrison R.A."/>
            <person name="Castoe T.A."/>
            <person name="de Koning A.P."/>
            <person name="Pollock D.D."/>
            <person name="Yandell M."/>
            <person name="Calderon D."/>
            <person name="Renjifo C."/>
            <person name="Currier R.B."/>
            <person name="Salgado D."/>
            <person name="Pla D."/>
            <person name="Sanz L."/>
            <person name="Hyder A.S."/>
            <person name="Ribeiro J.M."/>
            <person name="Arntzen J.W."/>
            <person name="van den Thillart G.E."/>
            <person name="Boetzer M."/>
            <person name="Pirovano W."/>
            <person name="Dirks R.P."/>
            <person name="Spaink H.P."/>
            <person name="Duboule D."/>
            <person name="McGlinn E."/>
            <person name="Kini R.M."/>
            <person name="Richardson M.K."/>
        </authorList>
    </citation>
    <scope>NUCLEOTIDE SEQUENCE</scope>
    <source>
        <tissue evidence="6">Blood</tissue>
    </source>
</reference>
<evidence type="ECO:0000256" key="3">
    <source>
        <dbReference type="ARBA" id="ARBA00023157"/>
    </source>
</evidence>
<accession>V8N658</accession>
<evidence type="ECO:0000256" key="1">
    <source>
        <dbReference type="ARBA" id="ARBA00022659"/>
    </source>
</evidence>
<evidence type="ECO:0000256" key="2">
    <source>
        <dbReference type="ARBA" id="ARBA00022729"/>
    </source>
</evidence>
<dbReference type="PANTHER" id="PTHR45785">
    <property type="entry name" value="COMPLEMENT FACTOR H-RELATED"/>
    <property type="match status" value="1"/>
</dbReference>
<gene>
    <name evidence="6" type="primary">CFH</name>
    <name evidence="6" type="ORF">L345_16493</name>
</gene>
<proteinExistence type="predicted"/>
<evidence type="ECO:0000313" key="6">
    <source>
        <dbReference type="EMBL" id="ETE57789.1"/>
    </source>
</evidence>
<dbReference type="GO" id="GO:0006956">
    <property type="term" value="P:complement activation"/>
    <property type="evidence" value="ECO:0007669"/>
    <property type="project" value="TreeGrafter"/>
</dbReference>
<dbReference type="PROSITE" id="PS50923">
    <property type="entry name" value="SUSHI"/>
    <property type="match status" value="1"/>
</dbReference>
<dbReference type="OrthoDB" id="10051774at2759"/>
<dbReference type="Pfam" id="PF00084">
    <property type="entry name" value="Sushi"/>
    <property type="match status" value="3"/>
</dbReference>
<keyword evidence="3 4" id="KW-1015">Disulfide bond</keyword>
<dbReference type="CDD" id="cd00033">
    <property type="entry name" value="CCP"/>
    <property type="match status" value="1"/>
</dbReference>
<sequence length="234" mass="27252">MTEYLEWYKPFPIQEGQTIDFRCDRGFLPANQQTWQRATCINSRYEPEPKCFSNFDHGHFINHYGNKYIEDTGGKCGHPPPMENGDIVDSPKATYFPSETVTYQCQNFYTMEGSPRVTCQNGHWSQTPTCRVSCTASEEDMREHNIRLRWSNRNKIYSEDGNRVEFTCLRGYKPHPNTRSLRANCVDGKFDYPDCIPVYKLHYECKEGFQITNNTIDDTVTCTEKGWEPTPSCE</sequence>
<dbReference type="EMBL" id="AZIM01007742">
    <property type="protein sequence ID" value="ETE57789.1"/>
    <property type="molecule type" value="Genomic_DNA"/>
</dbReference>
<dbReference type="SMART" id="SM00032">
    <property type="entry name" value="CCP"/>
    <property type="match status" value="3"/>
</dbReference>
<keyword evidence="7" id="KW-1185">Reference proteome</keyword>
<dbReference type="SUPFAM" id="SSF57535">
    <property type="entry name" value="Complement control module/SCR domain"/>
    <property type="match status" value="2"/>
</dbReference>
<dbReference type="FunFam" id="2.10.70.10:FF:000060">
    <property type="entry name" value="Complement inhibitory factor H"/>
    <property type="match status" value="1"/>
</dbReference>
<evidence type="ECO:0000259" key="5">
    <source>
        <dbReference type="PROSITE" id="PS50923"/>
    </source>
</evidence>
<comment type="caution">
    <text evidence="4">Lacks conserved residue(s) required for the propagation of feature annotation.</text>
</comment>
<name>V8N658_OPHHA</name>
<dbReference type="InterPro" id="IPR051503">
    <property type="entry name" value="ComplSys_Reg/VirEntry_Med"/>
</dbReference>
<keyword evidence="1 4" id="KW-0768">Sushi</keyword>
<evidence type="ECO:0000256" key="4">
    <source>
        <dbReference type="PROSITE-ProRule" id="PRU00302"/>
    </source>
</evidence>
<protein>
    <submittedName>
        <fullName evidence="6">Complement factor H</fullName>
    </submittedName>
</protein>
<dbReference type="Proteomes" id="UP000018936">
    <property type="component" value="Unassembled WGS sequence"/>
</dbReference>
<evidence type="ECO:0000313" key="7">
    <source>
        <dbReference type="Proteomes" id="UP000018936"/>
    </source>
</evidence>
<dbReference type="Gene3D" id="2.10.70.10">
    <property type="entry name" value="Complement Module, domain 1"/>
    <property type="match status" value="4"/>
</dbReference>
<organism evidence="6 7">
    <name type="scientific">Ophiophagus hannah</name>
    <name type="common">King cobra</name>
    <name type="synonym">Naja hannah</name>
    <dbReference type="NCBI Taxonomy" id="8665"/>
    <lineage>
        <taxon>Eukaryota</taxon>
        <taxon>Metazoa</taxon>
        <taxon>Chordata</taxon>
        <taxon>Craniata</taxon>
        <taxon>Vertebrata</taxon>
        <taxon>Euteleostomi</taxon>
        <taxon>Lepidosauria</taxon>
        <taxon>Squamata</taxon>
        <taxon>Bifurcata</taxon>
        <taxon>Unidentata</taxon>
        <taxon>Episquamata</taxon>
        <taxon>Toxicofera</taxon>
        <taxon>Serpentes</taxon>
        <taxon>Colubroidea</taxon>
        <taxon>Elapidae</taxon>
        <taxon>Elapinae</taxon>
        <taxon>Ophiophagus</taxon>
    </lineage>
</organism>
<dbReference type="PANTHER" id="PTHR45785:SF7">
    <property type="entry name" value="COMPLEMENT FACTOR H"/>
    <property type="match status" value="1"/>
</dbReference>
<dbReference type="GO" id="GO:0005615">
    <property type="term" value="C:extracellular space"/>
    <property type="evidence" value="ECO:0007669"/>
    <property type="project" value="TreeGrafter"/>
</dbReference>
<feature type="disulfide bond" evidence="4">
    <location>
        <begin position="76"/>
        <end position="119"/>
    </location>
</feature>
<dbReference type="InterPro" id="IPR000436">
    <property type="entry name" value="Sushi_SCR_CCP_dom"/>
</dbReference>
<comment type="caution">
    <text evidence="6">The sequence shown here is derived from an EMBL/GenBank/DDBJ whole genome shotgun (WGS) entry which is preliminary data.</text>
</comment>
<keyword evidence="2" id="KW-0732">Signal</keyword>
<dbReference type="InterPro" id="IPR035976">
    <property type="entry name" value="Sushi/SCR/CCP_sf"/>
</dbReference>
<feature type="domain" description="Sushi" evidence="5">
    <location>
        <begin position="74"/>
        <end position="132"/>
    </location>
</feature>
<feature type="non-terminal residue" evidence="6">
    <location>
        <position position="234"/>
    </location>
</feature>
<dbReference type="AlphaFoldDB" id="V8N658"/>
<dbReference type="GO" id="GO:0001851">
    <property type="term" value="F:complement component C3b binding"/>
    <property type="evidence" value="ECO:0007669"/>
    <property type="project" value="TreeGrafter"/>
</dbReference>
<dbReference type="FunFam" id="2.10.70.10:FF:000026">
    <property type="entry name" value="Complement inhibitory factor H"/>
    <property type="match status" value="1"/>
</dbReference>